<keyword evidence="3" id="KW-1185">Reference proteome</keyword>
<feature type="region of interest" description="Disordered" evidence="1">
    <location>
        <begin position="212"/>
        <end position="296"/>
    </location>
</feature>
<feature type="region of interest" description="Disordered" evidence="1">
    <location>
        <begin position="320"/>
        <end position="349"/>
    </location>
</feature>
<evidence type="ECO:0000256" key="1">
    <source>
        <dbReference type="SAM" id="MobiDB-lite"/>
    </source>
</evidence>
<dbReference type="RefSeq" id="XP_013333337.1">
    <property type="nucleotide sequence ID" value="XM_013477883.1"/>
</dbReference>
<feature type="region of interest" description="Disordered" evidence="1">
    <location>
        <begin position="1"/>
        <end position="28"/>
    </location>
</feature>
<evidence type="ECO:0000313" key="2">
    <source>
        <dbReference type="EMBL" id="CDJ56686.1"/>
    </source>
</evidence>
<dbReference type="AlphaFoldDB" id="U6LY74"/>
<feature type="compositionally biased region" description="Basic and acidic residues" evidence="1">
    <location>
        <begin position="332"/>
        <end position="341"/>
    </location>
</feature>
<dbReference type="Proteomes" id="UP000030763">
    <property type="component" value="Unassembled WGS sequence"/>
</dbReference>
<gene>
    <name evidence="2" type="ORF">EMWEY_00021960</name>
</gene>
<proteinExistence type="predicted"/>
<reference evidence="2" key="1">
    <citation type="submission" date="2013-10" db="EMBL/GenBank/DDBJ databases">
        <title>Genomic analysis of the causative agents of coccidiosis in chickens.</title>
        <authorList>
            <person name="Reid A.J."/>
            <person name="Blake D."/>
            <person name="Billington K."/>
            <person name="Browne H."/>
            <person name="Dunn M."/>
            <person name="Hung S."/>
            <person name="Kawahara F."/>
            <person name="Miranda-Saavedra D."/>
            <person name="Mourier T."/>
            <person name="Nagra H."/>
            <person name="Otto T.D."/>
            <person name="Rawlings N."/>
            <person name="Sanchez A."/>
            <person name="Sanders M."/>
            <person name="Subramaniam C."/>
            <person name="Tay Y."/>
            <person name="Dear P."/>
            <person name="Doerig C."/>
            <person name="Gruber A."/>
            <person name="Parkinson J."/>
            <person name="Shirley M."/>
            <person name="Wan K.L."/>
            <person name="Berriman M."/>
            <person name="Tomley F."/>
            <person name="Pain A."/>
        </authorList>
    </citation>
    <scope>NUCLEOTIDE SEQUENCE [LARGE SCALE GENOMIC DNA]</scope>
    <source>
        <strain evidence="2">Weybridge</strain>
    </source>
</reference>
<dbReference type="EMBL" id="HG719055">
    <property type="protein sequence ID" value="CDJ56686.1"/>
    <property type="molecule type" value="Genomic_DNA"/>
</dbReference>
<accession>U6LY74</accession>
<dbReference type="OrthoDB" id="354788at2759"/>
<dbReference type="OMA" id="CEENAET"/>
<protein>
    <submittedName>
        <fullName evidence="2">Uncharacterized protein</fullName>
    </submittedName>
</protein>
<reference evidence="2" key="2">
    <citation type="submission" date="2013-10" db="EMBL/GenBank/DDBJ databases">
        <authorList>
            <person name="Aslett M."/>
        </authorList>
    </citation>
    <scope>NUCLEOTIDE SEQUENCE [LARGE SCALE GENOMIC DNA]</scope>
    <source>
        <strain evidence="2">Weybridge</strain>
    </source>
</reference>
<evidence type="ECO:0000313" key="3">
    <source>
        <dbReference type="Proteomes" id="UP000030763"/>
    </source>
</evidence>
<sequence>MDLWFAATEKETAPTQRQGRPPASPYADWDHLPPDAHVVSDAKGARGDFGKQVGQLVSSGEPPCVVPLKPLPALSEDDFLRGPWGPPLSKASRRHLLRVGLDYKETLSPRSRREWAPMERERWGRSRVLRYLIKTHQVVFKRELLAKEFREDFDKYLKNRDHKHKQEHVGLRTCTRQKVSQGAFYRDPQNNTLRALKGGAVSGGFVWGSSPVDNGDTLLPRGSATSSDPENYMYEDFQGPLPFTSRRERSKYPPMQQAPSEGRQHGGASQREPQRDALGAPHRPARGSLLQEPFQGGAGCAVMQGYRSRTGRAERRWEMHAAGDSVEGDQAGTDKDSENNREGGSGVDEDMEGEYYRQHLPCRQKHPKDKTVPFALLREYGAFIDEITSCGLLQQELDRYLQETTEPEAKKSIPHMEPPKGPRINPNYNLDKDKLEAAARKLHVHPEQQQQTFEGIESKRKALLEEAGTVTGGGRYIV</sequence>
<dbReference type="VEuPathDB" id="ToxoDB:EMWEY_00021960"/>
<organism evidence="2 3">
    <name type="scientific">Eimeria maxima</name>
    <name type="common">Coccidian parasite</name>
    <dbReference type="NCBI Taxonomy" id="5804"/>
    <lineage>
        <taxon>Eukaryota</taxon>
        <taxon>Sar</taxon>
        <taxon>Alveolata</taxon>
        <taxon>Apicomplexa</taxon>
        <taxon>Conoidasida</taxon>
        <taxon>Coccidia</taxon>
        <taxon>Eucoccidiorida</taxon>
        <taxon>Eimeriorina</taxon>
        <taxon>Eimeriidae</taxon>
        <taxon>Eimeria</taxon>
    </lineage>
</organism>
<name>U6LY74_EIMMA</name>
<dbReference type="GeneID" id="25336182"/>